<dbReference type="AlphaFoldDB" id="A0A2I0T2R5"/>
<dbReference type="EMBL" id="KZ522608">
    <property type="protein sequence ID" value="PKU28085.1"/>
    <property type="molecule type" value="Genomic_DNA"/>
</dbReference>
<proteinExistence type="predicted"/>
<gene>
    <name evidence="2" type="ORF">llap_21611</name>
</gene>
<organism evidence="2 3">
    <name type="scientific">Limosa lapponica baueri</name>
    <dbReference type="NCBI Taxonomy" id="1758121"/>
    <lineage>
        <taxon>Eukaryota</taxon>
        <taxon>Metazoa</taxon>
        <taxon>Chordata</taxon>
        <taxon>Craniata</taxon>
        <taxon>Vertebrata</taxon>
        <taxon>Euteleostomi</taxon>
        <taxon>Archelosauria</taxon>
        <taxon>Archosauria</taxon>
        <taxon>Dinosauria</taxon>
        <taxon>Saurischia</taxon>
        <taxon>Theropoda</taxon>
        <taxon>Coelurosauria</taxon>
        <taxon>Aves</taxon>
        <taxon>Neognathae</taxon>
        <taxon>Neoaves</taxon>
        <taxon>Charadriiformes</taxon>
        <taxon>Scolopacidae</taxon>
        <taxon>Limosa</taxon>
    </lineage>
</organism>
<reference evidence="3" key="1">
    <citation type="submission" date="2017-11" db="EMBL/GenBank/DDBJ databases">
        <authorList>
            <person name="Lima N.C."/>
            <person name="Parody-Merino A.M."/>
            <person name="Battley P.F."/>
            <person name="Fidler A.E."/>
            <person name="Prosdocimi F."/>
        </authorList>
    </citation>
    <scope>NUCLEOTIDE SEQUENCE [LARGE SCALE GENOMIC DNA]</scope>
</reference>
<protein>
    <submittedName>
        <fullName evidence="2">Uncharacterized protein</fullName>
    </submittedName>
</protein>
<sequence length="86" mass="10233">MGLNKKDEERINNLWAGPVSNPCSVHNKTNKQKKKEKKKKKKKKKEKKRKKKKKREKKKNGYFGLSKVFSQAEVRKSPHFQAHLLF</sequence>
<feature type="compositionally biased region" description="Basic and acidic residues" evidence="1">
    <location>
        <begin position="1"/>
        <end position="11"/>
    </location>
</feature>
<feature type="compositionally biased region" description="Basic residues" evidence="1">
    <location>
        <begin position="28"/>
        <end position="60"/>
    </location>
</feature>
<accession>A0A2I0T2R5</accession>
<name>A0A2I0T2R5_LIMLA</name>
<keyword evidence="3" id="KW-1185">Reference proteome</keyword>
<reference evidence="3" key="2">
    <citation type="submission" date="2017-12" db="EMBL/GenBank/DDBJ databases">
        <title>Genome sequence of the Bar-tailed Godwit (Limosa lapponica baueri).</title>
        <authorList>
            <person name="Lima N.C.B."/>
            <person name="Parody-Merino A.M."/>
            <person name="Battley P.F."/>
            <person name="Fidler A.E."/>
            <person name="Prosdocimi F."/>
        </authorList>
    </citation>
    <scope>NUCLEOTIDE SEQUENCE [LARGE SCALE GENOMIC DNA]</scope>
</reference>
<evidence type="ECO:0000313" key="2">
    <source>
        <dbReference type="EMBL" id="PKU28085.1"/>
    </source>
</evidence>
<dbReference type="Proteomes" id="UP000233556">
    <property type="component" value="Unassembled WGS sequence"/>
</dbReference>
<evidence type="ECO:0000313" key="3">
    <source>
        <dbReference type="Proteomes" id="UP000233556"/>
    </source>
</evidence>
<evidence type="ECO:0000256" key="1">
    <source>
        <dbReference type="SAM" id="MobiDB-lite"/>
    </source>
</evidence>
<feature type="region of interest" description="Disordered" evidence="1">
    <location>
        <begin position="1"/>
        <end position="63"/>
    </location>
</feature>